<evidence type="ECO:0000259" key="1">
    <source>
        <dbReference type="PROSITE" id="PS51464"/>
    </source>
</evidence>
<dbReference type="AlphaFoldDB" id="A0A5J5FAG3"/>
<dbReference type="Pfam" id="PF01380">
    <property type="entry name" value="SIS"/>
    <property type="match status" value="1"/>
</dbReference>
<name>A0A5J5FAG3_9PEZI</name>
<protein>
    <recommendedName>
        <fullName evidence="1">SIS domain-containing protein</fullName>
    </recommendedName>
</protein>
<dbReference type="InterPro" id="IPR001347">
    <property type="entry name" value="SIS_dom"/>
</dbReference>
<dbReference type="Gene3D" id="3.40.50.10490">
    <property type="entry name" value="Glucose-6-phosphate isomerase like protein, domain 1"/>
    <property type="match status" value="1"/>
</dbReference>
<accession>A0A5J5FAG3</accession>
<organism evidence="2 3">
    <name type="scientific">Sphaerosporella brunnea</name>
    <dbReference type="NCBI Taxonomy" id="1250544"/>
    <lineage>
        <taxon>Eukaryota</taxon>
        <taxon>Fungi</taxon>
        <taxon>Dikarya</taxon>
        <taxon>Ascomycota</taxon>
        <taxon>Pezizomycotina</taxon>
        <taxon>Pezizomycetes</taxon>
        <taxon>Pezizales</taxon>
        <taxon>Pyronemataceae</taxon>
        <taxon>Sphaerosporella</taxon>
    </lineage>
</organism>
<dbReference type="EMBL" id="VXIS01000007">
    <property type="protein sequence ID" value="KAA8914271.1"/>
    <property type="molecule type" value="Genomic_DNA"/>
</dbReference>
<dbReference type="OrthoDB" id="1872003at2759"/>
<sequence length="374" mass="39332">MPSLPITPPTTDADLGPRGEKILSTASHVLSTEAAALSCISQLYATDPLCRSGFVHAVEALVESQERGGQAHVIGVGKSGKIGDKLVASMNSLGIVSSFLSPVDALHGDLGKIRKNDVLLLITFSGKTPELLQLLPHLPAQLPLIVLTSHTSYHTCPLIRDHKNAILLPTPIPESEVDSFGVAAPTTSTTVALALGDALTLVAADALHGGSGLGSREVFRRNHPGGAIGIANMILNKGGIDRIRALAVRWADIPIADTQGACYSSLTVLDCLRMAVKSPKGWLRTADDGVIPPRKLLSCQHLCADVYSPEHGLVVDVNELIKFSAETPVSEVAAALYPRRSLGEIIDETAIVVVEDGKVHGLVEVGDVIERAGL</sequence>
<reference evidence="2 3" key="1">
    <citation type="submission" date="2019-09" db="EMBL/GenBank/DDBJ databases">
        <title>Draft genome of the ectomycorrhizal ascomycete Sphaerosporella brunnea.</title>
        <authorList>
            <consortium name="DOE Joint Genome Institute"/>
            <person name="Benucci G.M."/>
            <person name="Marozzi G."/>
            <person name="Antonielli L."/>
            <person name="Sanchez S."/>
            <person name="Marco P."/>
            <person name="Wang X."/>
            <person name="Falini L.B."/>
            <person name="Barry K."/>
            <person name="Haridas S."/>
            <person name="Lipzen A."/>
            <person name="Labutti K."/>
            <person name="Grigoriev I.V."/>
            <person name="Murat C."/>
            <person name="Martin F."/>
            <person name="Albertini E."/>
            <person name="Donnini D."/>
            <person name="Bonito G."/>
        </authorList>
    </citation>
    <scope>NUCLEOTIDE SEQUENCE [LARGE SCALE GENOMIC DNA]</scope>
    <source>
        <strain evidence="2 3">Sb_GMNB300</strain>
    </source>
</reference>
<keyword evidence="3" id="KW-1185">Reference proteome</keyword>
<dbReference type="SUPFAM" id="SSF53697">
    <property type="entry name" value="SIS domain"/>
    <property type="match status" value="1"/>
</dbReference>
<dbReference type="PROSITE" id="PS51464">
    <property type="entry name" value="SIS"/>
    <property type="match status" value="1"/>
</dbReference>
<comment type="caution">
    <text evidence="2">The sequence shown here is derived from an EMBL/GenBank/DDBJ whole genome shotgun (WGS) entry which is preliminary data.</text>
</comment>
<dbReference type="InParanoid" id="A0A5J5FAG3"/>
<dbReference type="Proteomes" id="UP000326924">
    <property type="component" value="Unassembled WGS sequence"/>
</dbReference>
<proteinExistence type="predicted"/>
<dbReference type="InterPro" id="IPR046348">
    <property type="entry name" value="SIS_dom_sf"/>
</dbReference>
<evidence type="ECO:0000313" key="2">
    <source>
        <dbReference type="EMBL" id="KAA8914271.1"/>
    </source>
</evidence>
<dbReference type="PANTHER" id="PTHR38418">
    <property type="entry name" value="SUGAR ISOMERASE, KPSF/GUTQ (AFU_ORTHOLOGUE AFUA_6G08860)"/>
    <property type="match status" value="1"/>
</dbReference>
<dbReference type="PANTHER" id="PTHR38418:SF2">
    <property type="entry name" value="SUGAR ISOMERASE, KPSF_GUTQ (AFU_ORTHOLOGUE AFUA_6G08860)"/>
    <property type="match status" value="1"/>
</dbReference>
<gene>
    <name evidence="2" type="ORF">FN846DRAFT_896992</name>
</gene>
<evidence type="ECO:0000313" key="3">
    <source>
        <dbReference type="Proteomes" id="UP000326924"/>
    </source>
</evidence>
<dbReference type="GO" id="GO:0097367">
    <property type="term" value="F:carbohydrate derivative binding"/>
    <property type="evidence" value="ECO:0007669"/>
    <property type="project" value="InterPro"/>
</dbReference>
<dbReference type="GO" id="GO:1901135">
    <property type="term" value="P:carbohydrate derivative metabolic process"/>
    <property type="evidence" value="ECO:0007669"/>
    <property type="project" value="InterPro"/>
</dbReference>
<feature type="domain" description="SIS" evidence="1">
    <location>
        <begin position="61"/>
        <end position="209"/>
    </location>
</feature>